<dbReference type="AlphaFoldDB" id="A0A1E4SCU0"/>
<name>A0A1E4SCU0_9ASCO</name>
<protein>
    <recommendedName>
        <fullName evidence="1">Rab-GAP TBC domain-containing protein</fullName>
    </recommendedName>
</protein>
<dbReference type="STRING" id="984487.A0A1E4SCU0"/>
<proteinExistence type="predicted"/>
<dbReference type="GO" id="GO:0005096">
    <property type="term" value="F:GTPase activator activity"/>
    <property type="evidence" value="ECO:0007669"/>
    <property type="project" value="TreeGrafter"/>
</dbReference>
<evidence type="ECO:0000259" key="1">
    <source>
        <dbReference type="PROSITE" id="PS50086"/>
    </source>
</evidence>
<dbReference type="PANTHER" id="PTHR47219">
    <property type="entry name" value="RAB GTPASE-ACTIVATING PROTEIN 1-LIKE"/>
    <property type="match status" value="1"/>
</dbReference>
<dbReference type="Pfam" id="PF00566">
    <property type="entry name" value="RabGAP-TBC"/>
    <property type="match status" value="1"/>
</dbReference>
<dbReference type="GeneID" id="30982494"/>
<dbReference type="GO" id="GO:0030427">
    <property type="term" value="C:site of polarized growth"/>
    <property type="evidence" value="ECO:0007669"/>
    <property type="project" value="UniProtKB-ARBA"/>
</dbReference>
<reference evidence="3" key="1">
    <citation type="submission" date="2016-05" db="EMBL/GenBank/DDBJ databases">
        <title>Comparative genomics of biotechnologically important yeasts.</title>
        <authorList>
            <consortium name="DOE Joint Genome Institute"/>
            <person name="Riley R."/>
            <person name="Haridas S."/>
            <person name="Wolfe K.H."/>
            <person name="Lopes M.R."/>
            <person name="Hittinger C.T."/>
            <person name="Goker M."/>
            <person name="Salamov A."/>
            <person name="Wisecaver J."/>
            <person name="Long T.M."/>
            <person name="Aerts A.L."/>
            <person name="Barry K."/>
            <person name="Choi C."/>
            <person name="Clum A."/>
            <person name="Coughlan A.Y."/>
            <person name="Deshpande S."/>
            <person name="Douglass A.P."/>
            <person name="Hanson S.J."/>
            <person name="Klenk H.-P."/>
            <person name="Labutti K."/>
            <person name="Lapidus A."/>
            <person name="Lindquist E."/>
            <person name="Lipzen A."/>
            <person name="Meier-Kolthoff J.P."/>
            <person name="Ohm R.A."/>
            <person name="Otillar R.P."/>
            <person name="Pangilinan J."/>
            <person name="Peng Y."/>
            <person name="Rokas A."/>
            <person name="Rosa C.A."/>
            <person name="Scheuner C."/>
            <person name="Sibirny A.A."/>
            <person name="Slot J.C."/>
            <person name="Stielow J.B."/>
            <person name="Sun H."/>
            <person name="Kurtzman C.P."/>
            <person name="Blackwell M."/>
            <person name="Grigoriev I.V."/>
            <person name="Jeffries T.W."/>
        </authorList>
    </citation>
    <scope>NUCLEOTIDE SEQUENCE [LARGE SCALE GENOMIC DNA]</scope>
    <source>
        <strain evidence="3">NRRL Y-17324</strain>
    </source>
</reference>
<dbReference type="InterPro" id="IPR035969">
    <property type="entry name" value="Rab-GAP_TBC_sf"/>
</dbReference>
<dbReference type="SMART" id="SM00164">
    <property type="entry name" value="TBC"/>
    <property type="match status" value="1"/>
</dbReference>
<dbReference type="RefSeq" id="XP_020062437.1">
    <property type="nucleotide sequence ID" value="XM_020208357.1"/>
</dbReference>
<feature type="domain" description="Rab-GAP TBC" evidence="1">
    <location>
        <begin position="137"/>
        <end position="330"/>
    </location>
</feature>
<dbReference type="Proteomes" id="UP000094285">
    <property type="component" value="Unassembled WGS sequence"/>
</dbReference>
<sequence>MIDYESLLEFEESLRSSSLTGSLILLNNLELKIECARLASLSDDVCLSALPEFTNEDMDQLYSNYRISDDEFNTCSKCGRSLELEELYQSCCKAFVKNSSSISSKLEASFWLAFINNPTRTINTLPHYTEFLCLQQGVPNQLRSKVWEKLFLLNTNEIPQASMLVYNNFQHSYNSEISDQISKDLNRTFPTVNFFKKEDTIQNLSTILNVYANYDAELGYCQGLLFLVGVLYYHFHGNSELTFHCLITIMESEVELHDIFTAPTMSDTLNLWHNEFLDVLKATDKELHDHLTSFVELQVFLYQWWLSFMSSHSPDLSIVNRVMDFCIIQGWKTGLFKISLGLLVINKPIIMSLDKGDEEVIYQHLLNESKWGNVINDLDLFFGDLLLKWDESLFINEYQAPVPQSAHQSNEEKSSSLVGRIFSHSRTGQNSNNHNNELESIYSDISEVSSNEPGKSFADYLKLPYLTKRMSDETNDTHLTTSNQLMVENHTLKALLKKAYTMIDQDLLEAATLKNEISKIVDVAQC</sequence>
<keyword evidence="3" id="KW-1185">Reference proteome</keyword>
<dbReference type="Gene3D" id="1.10.472.80">
    <property type="entry name" value="Ypt/Rab-GAP domain of gyp1p, domain 3"/>
    <property type="match status" value="1"/>
</dbReference>
<dbReference type="SUPFAM" id="SSF47923">
    <property type="entry name" value="Ypt/Rab-GAP domain of gyp1p"/>
    <property type="match status" value="2"/>
</dbReference>
<gene>
    <name evidence="2" type="ORF">CANTADRAFT_305081</name>
</gene>
<evidence type="ECO:0000313" key="3">
    <source>
        <dbReference type="Proteomes" id="UP000094285"/>
    </source>
</evidence>
<evidence type="ECO:0000313" key="2">
    <source>
        <dbReference type="EMBL" id="ODV77315.1"/>
    </source>
</evidence>
<dbReference type="EMBL" id="KV453915">
    <property type="protein sequence ID" value="ODV77315.1"/>
    <property type="molecule type" value="Genomic_DNA"/>
</dbReference>
<dbReference type="InterPro" id="IPR050302">
    <property type="entry name" value="Rab_GAP_TBC_domain"/>
</dbReference>
<dbReference type="GO" id="GO:0031267">
    <property type="term" value="F:small GTPase binding"/>
    <property type="evidence" value="ECO:0007669"/>
    <property type="project" value="TreeGrafter"/>
</dbReference>
<dbReference type="Gene3D" id="1.10.8.270">
    <property type="entry name" value="putative rabgap domain of human tbc1 domain family member 14 like domains"/>
    <property type="match status" value="1"/>
</dbReference>
<accession>A0A1E4SCU0</accession>
<dbReference type="PANTHER" id="PTHR47219:SF9">
    <property type="entry name" value="GTPASE ACTIVATING PROTEIN AND CENTROSOME-ASSOCIATED, ISOFORM B"/>
    <property type="match status" value="1"/>
</dbReference>
<dbReference type="OrthoDB" id="159449at2759"/>
<dbReference type="PROSITE" id="PS50086">
    <property type="entry name" value="TBC_RABGAP"/>
    <property type="match status" value="1"/>
</dbReference>
<dbReference type="InterPro" id="IPR000195">
    <property type="entry name" value="Rab-GAP-TBC_dom"/>
</dbReference>
<organism evidence="2 3">
    <name type="scientific">Suhomyces tanzawaensis NRRL Y-17324</name>
    <dbReference type="NCBI Taxonomy" id="984487"/>
    <lineage>
        <taxon>Eukaryota</taxon>
        <taxon>Fungi</taxon>
        <taxon>Dikarya</taxon>
        <taxon>Ascomycota</taxon>
        <taxon>Saccharomycotina</taxon>
        <taxon>Pichiomycetes</taxon>
        <taxon>Debaryomycetaceae</taxon>
        <taxon>Suhomyces</taxon>
    </lineage>
</organism>